<sequence>MIAGKFSKFRPNARSTNRYLRPSSLARSVGKRSYASLQERVGQSRDTPWRIAAVAVTVPGLLYLRSSGGTAQARHAEDVYARQSKPAEKEYNSAASIMSEATTKMKEGIQKTQNTISEKASTVEAKGASTPSSSSSATAQDAQTNRAPESEL</sequence>
<evidence type="ECO:0000313" key="2">
    <source>
        <dbReference type="EMBL" id="KAK4250306.1"/>
    </source>
</evidence>
<reference evidence="2" key="1">
    <citation type="journal article" date="2023" name="Mol. Phylogenet. Evol.">
        <title>Genome-scale phylogeny and comparative genomics of the fungal order Sordariales.</title>
        <authorList>
            <person name="Hensen N."/>
            <person name="Bonometti L."/>
            <person name="Westerberg I."/>
            <person name="Brannstrom I.O."/>
            <person name="Guillou S."/>
            <person name="Cros-Aarteil S."/>
            <person name="Calhoun S."/>
            <person name="Haridas S."/>
            <person name="Kuo A."/>
            <person name="Mondo S."/>
            <person name="Pangilinan J."/>
            <person name="Riley R."/>
            <person name="LaButti K."/>
            <person name="Andreopoulos B."/>
            <person name="Lipzen A."/>
            <person name="Chen C."/>
            <person name="Yan M."/>
            <person name="Daum C."/>
            <person name="Ng V."/>
            <person name="Clum A."/>
            <person name="Steindorff A."/>
            <person name="Ohm R.A."/>
            <person name="Martin F."/>
            <person name="Silar P."/>
            <person name="Natvig D.O."/>
            <person name="Lalanne C."/>
            <person name="Gautier V."/>
            <person name="Ament-Velasquez S.L."/>
            <person name="Kruys A."/>
            <person name="Hutchinson M.I."/>
            <person name="Powell A.J."/>
            <person name="Barry K."/>
            <person name="Miller A.N."/>
            <person name="Grigoriev I.V."/>
            <person name="Debuchy R."/>
            <person name="Gladieux P."/>
            <person name="Hiltunen Thoren M."/>
            <person name="Johannesson H."/>
        </authorList>
    </citation>
    <scope>NUCLEOTIDE SEQUENCE</scope>
    <source>
        <strain evidence="2">CBS 359.72</strain>
    </source>
</reference>
<feature type="compositionally biased region" description="Polar residues" evidence="1">
    <location>
        <begin position="140"/>
        <end position="152"/>
    </location>
</feature>
<feature type="compositionally biased region" description="Low complexity" evidence="1">
    <location>
        <begin position="128"/>
        <end position="139"/>
    </location>
</feature>
<feature type="region of interest" description="Disordered" evidence="1">
    <location>
        <begin position="72"/>
        <end position="94"/>
    </location>
</feature>
<accession>A0AAN7HHN5</accession>
<feature type="region of interest" description="Disordered" evidence="1">
    <location>
        <begin position="107"/>
        <end position="152"/>
    </location>
</feature>
<evidence type="ECO:0000256" key="1">
    <source>
        <dbReference type="SAM" id="MobiDB-lite"/>
    </source>
</evidence>
<dbReference type="AlphaFoldDB" id="A0AAN7HHN5"/>
<comment type="caution">
    <text evidence="2">The sequence shown here is derived from an EMBL/GenBank/DDBJ whole genome shotgun (WGS) entry which is preliminary data.</text>
</comment>
<reference evidence="2" key="2">
    <citation type="submission" date="2023-05" db="EMBL/GenBank/DDBJ databases">
        <authorList>
            <consortium name="Lawrence Berkeley National Laboratory"/>
            <person name="Steindorff A."/>
            <person name="Hensen N."/>
            <person name="Bonometti L."/>
            <person name="Westerberg I."/>
            <person name="Brannstrom I.O."/>
            <person name="Guillou S."/>
            <person name="Cros-Aarteil S."/>
            <person name="Calhoun S."/>
            <person name="Haridas S."/>
            <person name="Kuo A."/>
            <person name="Mondo S."/>
            <person name="Pangilinan J."/>
            <person name="Riley R."/>
            <person name="Labutti K."/>
            <person name="Andreopoulos B."/>
            <person name="Lipzen A."/>
            <person name="Chen C."/>
            <person name="Yanf M."/>
            <person name="Daum C."/>
            <person name="Ng V."/>
            <person name="Clum A."/>
            <person name="Ohm R."/>
            <person name="Martin F."/>
            <person name="Silar P."/>
            <person name="Natvig D."/>
            <person name="Lalanne C."/>
            <person name="Gautier V."/>
            <person name="Ament-Velasquez S.L."/>
            <person name="Kruys A."/>
            <person name="Hutchinson M.I."/>
            <person name="Powell A.J."/>
            <person name="Barry K."/>
            <person name="Miller A.N."/>
            <person name="Grigoriev I.V."/>
            <person name="Debuchy R."/>
            <person name="Gladieux P."/>
            <person name="Thoren M.H."/>
            <person name="Johannesson H."/>
        </authorList>
    </citation>
    <scope>NUCLEOTIDE SEQUENCE</scope>
    <source>
        <strain evidence="2">CBS 359.72</strain>
    </source>
</reference>
<organism evidence="2 3">
    <name type="scientific">Corynascus novoguineensis</name>
    <dbReference type="NCBI Taxonomy" id="1126955"/>
    <lineage>
        <taxon>Eukaryota</taxon>
        <taxon>Fungi</taxon>
        <taxon>Dikarya</taxon>
        <taxon>Ascomycota</taxon>
        <taxon>Pezizomycotina</taxon>
        <taxon>Sordariomycetes</taxon>
        <taxon>Sordariomycetidae</taxon>
        <taxon>Sordariales</taxon>
        <taxon>Chaetomiaceae</taxon>
        <taxon>Corynascus</taxon>
    </lineage>
</organism>
<feature type="region of interest" description="Disordered" evidence="1">
    <location>
        <begin position="1"/>
        <end position="24"/>
    </location>
</feature>
<feature type="compositionally biased region" description="Basic and acidic residues" evidence="1">
    <location>
        <begin position="74"/>
        <end position="91"/>
    </location>
</feature>
<gene>
    <name evidence="2" type="ORF">C7999DRAFT_11889</name>
</gene>
<dbReference type="Proteomes" id="UP001303647">
    <property type="component" value="Unassembled WGS sequence"/>
</dbReference>
<dbReference type="EMBL" id="MU857614">
    <property type="protein sequence ID" value="KAK4250306.1"/>
    <property type="molecule type" value="Genomic_DNA"/>
</dbReference>
<name>A0AAN7HHN5_9PEZI</name>
<keyword evidence="3" id="KW-1185">Reference proteome</keyword>
<evidence type="ECO:0000313" key="3">
    <source>
        <dbReference type="Proteomes" id="UP001303647"/>
    </source>
</evidence>
<protein>
    <submittedName>
        <fullName evidence="2">Uncharacterized protein</fullName>
    </submittedName>
</protein>
<proteinExistence type="predicted"/>
<feature type="compositionally biased region" description="Polar residues" evidence="1">
    <location>
        <begin position="110"/>
        <end position="120"/>
    </location>
</feature>